<protein>
    <submittedName>
        <fullName evidence="3">Uncharacterized protein</fullName>
    </submittedName>
</protein>
<name>A0ABT8L1P0_9BACT</name>
<evidence type="ECO:0000256" key="2">
    <source>
        <dbReference type="SAM" id="Phobius"/>
    </source>
</evidence>
<dbReference type="RefSeq" id="WP_346756328.1">
    <property type="nucleotide sequence ID" value="NZ_JAUJEB010000001.1"/>
</dbReference>
<gene>
    <name evidence="3" type="ORF">QQ020_02995</name>
</gene>
<reference evidence="3" key="1">
    <citation type="submission" date="2023-06" db="EMBL/GenBank/DDBJ databases">
        <title>Genomic of Agaribacillus aureum.</title>
        <authorList>
            <person name="Wang G."/>
        </authorList>
    </citation>
    <scope>NUCLEOTIDE SEQUENCE</scope>
    <source>
        <strain evidence="3">BMA12</strain>
    </source>
</reference>
<evidence type="ECO:0000313" key="4">
    <source>
        <dbReference type="Proteomes" id="UP001172083"/>
    </source>
</evidence>
<keyword evidence="2" id="KW-0472">Membrane</keyword>
<keyword evidence="4" id="KW-1185">Reference proteome</keyword>
<feature type="region of interest" description="Disordered" evidence="1">
    <location>
        <begin position="28"/>
        <end position="100"/>
    </location>
</feature>
<feature type="transmembrane region" description="Helical" evidence="2">
    <location>
        <begin position="6"/>
        <end position="22"/>
    </location>
</feature>
<evidence type="ECO:0000256" key="1">
    <source>
        <dbReference type="SAM" id="MobiDB-lite"/>
    </source>
</evidence>
<organism evidence="3 4">
    <name type="scientific">Agaribacillus aureus</name>
    <dbReference type="NCBI Taxonomy" id="3051825"/>
    <lineage>
        <taxon>Bacteria</taxon>
        <taxon>Pseudomonadati</taxon>
        <taxon>Bacteroidota</taxon>
        <taxon>Cytophagia</taxon>
        <taxon>Cytophagales</taxon>
        <taxon>Splendidivirgaceae</taxon>
        <taxon>Agaribacillus</taxon>
    </lineage>
</organism>
<comment type="caution">
    <text evidence="3">The sequence shown here is derived from an EMBL/GenBank/DDBJ whole genome shotgun (WGS) entry which is preliminary data.</text>
</comment>
<feature type="compositionally biased region" description="Basic and acidic residues" evidence="1">
    <location>
        <begin position="54"/>
        <end position="69"/>
    </location>
</feature>
<sequence length="176" mass="20332">MDDLSTVFYIIIGIIYFIYSAIKKGKPKNIPRQQPGSPVQDELDQGNEAATGEEMPRRPSFEDLLREFTQEEPPAAPKEVVEETTYETYEEPVNTYVPDTTYPTYQEEKKAPSIYDEYQNIQVTEEDIVRRPLFKASEADEAPVNKFGAELREMLKNRDGLKKAIIINEILKPKYF</sequence>
<accession>A0ABT8L1P0</accession>
<keyword evidence="2" id="KW-0812">Transmembrane</keyword>
<dbReference type="EMBL" id="JAUJEB010000001">
    <property type="protein sequence ID" value="MDN5210992.1"/>
    <property type="molecule type" value="Genomic_DNA"/>
</dbReference>
<proteinExistence type="predicted"/>
<keyword evidence="2" id="KW-1133">Transmembrane helix</keyword>
<evidence type="ECO:0000313" key="3">
    <source>
        <dbReference type="EMBL" id="MDN5210992.1"/>
    </source>
</evidence>
<dbReference type="Proteomes" id="UP001172083">
    <property type="component" value="Unassembled WGS sequence"/>
</dbReference>